<evidence type="ECO:0000256" key="2">
    <source>
        <dbReference type="ARBA" id="ARBA00023136"/>
    </source>
</evidence>
<keyword evidence="2 4" id="KW-0472">Membrane</keyword>
<feature type="region of interest" description="Disordered" evidence="5">
    <location>
        <begin position="684"/>
        <end position="708"/>
    </location>
</feature>
<evidence type="ECO:0000259" key="8">
    <source>
        <dbReference type="Pfam" id="PF07715"/>
    </source>
</evidence>
<dbReference type="Gene3D" id="2.170.130.10">
    <property type="entry name" value="TonB-dependent receptor, plug domain"/>
    <property type="match status" value="1"/>
</dbReference>
<organism evidence="9 10">
    <name type="scientific">Sphingomonas xinjiangensis</name>
    <dbReference type="NCBI Taxonomy" id="643568"/>
    <lineage>
        <taxon>Bacteria</taxon>
        <taxon>Pseudomonadati</taxon>
        <taxon>Pseudomonadota</taxon>
        <taxon>Alphaproteobacteria</taxon>
        <taxon>Sphingomonadales</taxon>
        <taxon>Sphingomonadaceae</taxon>
        <taxon>Sphingomonas</taxon>
    </lineage>
</organism>
<dbReference type="InterPro" id="IPR037066">
    <property type="entry name" value="Plug_dom_sf"/>
</dbReference>
<keyword evidence="4" id="KW-0798">TonB box</keyword>
<dbReference type="PANTHER" id="PTHR40980">
    <property type="entry name" value="PLUG DOMAIN-CONTAINING PROTEIN"/>
    <property type="match status" value="1"/>
</dbReference>
<evidence type="ECO:0000256" key="6">
    <source>
        <dbReference type="SAM" id="SignalP"/>
    </source>
</evidence>
<dbReference type="Pfam" id="PF00593">
    <property type="entry name" value="TonB_dep_Rec_b-barrel"/>
    <property type="match status" value="1"/>
</dbReference>
<dbReference type="Pfam" id="PF07715">
    <property type="entry name" value="Plug"/>
    <property type="match status" value="1"/>
</dbReference>
<sequence length="1140" mass="122608">MISISSARKRRIALVGLSATGSALAFCASQSAFAQTTDRPGSEQTDPAQPVQSQDTQSAAGSGLKKPVSGSTSIDAQAQTDQSPVTPDDLQTPGQDAAEDEVVVTGLRQSLANAQSLKRNADTVVDAITAEDIGALPDRSVNEALQRVPGVAITRFAASNDSQHFSVQGSGVVIRGLSYVRGEFNGRDAFAVGGGREIGFNDIPTEIVGSVEVFKNLTADMIEGGISGSVNINTRKPFDSTKDLFFLSGSMTYGDLEERGAPSVVGLVSKTWDVGGGRFGILASGTYSQIRSRADSVFVSSYLPRYNDDTNGNGAQDAGEGRVINAGTQYQSTVFDSYPVPAGRDFVYAPLGGGSRTQSFDRRRLGISAAAQYENADRSLLVTAQFVRTESTEEWLEHTVEPNVYYGDSTTVFPIGDATYDDNGIFTSGTLGKTAGLIQGNRPNGAGYGPLTQFSPNGIFTTQSNRHFYSKATTQDQSLNIKWEPTERLHMNFDGQYVKSTLRSMDDILDTGTFSQVAIDTRGSIPSIQFVTPSAVTDANGNLVGGQQNTDAYFANPNSIYFRDAFNNVARNDGDEWAFRADAQYDVSEDGFLRNVRVGGRYADRKQVVRSNDYSNWGNVSETWASSGPVSFADIQQGDGTLYSFDNFFRGGAVMPPSTTFLPDNVLSNHDAMTALLRRVTAQGGGSYTPVEDRDGTRAANGQTQPNSALIDGYFRPGEIYRNREKTWSAYARADFGVEDFGNGMSLSGNIGVRYVRTSDESEGALTFPNSSSIFTPITEAGYGPSLAEYCRYQFANPNGQGTIPSICTLGAAQQAAILAFSNGATEPSTATQKFDHWLPSLNLKLQLTPQLLLRGAASKAISRPGFGDLRNFVGATPAGGNSAGNFGFQANARNPYLRPVEAKQFDVTAEWYFAKVGSLTGALFYKDLSNIIVDNFGYIRTATNNGQTFDIAINGPANVKGNASIKGAEVAYQQTFDFLPGALRGLGTQLTYTYVDAGNIPNAVPANGPADGARPPLDVQDLYGNLPLQGLSKHNFNASLFYDLGGLYARVAYSWRSEYLLTNRDCCFPFLPVMANAAGQLDGSLFYTVNPNFKIGIEAQNLLDTTTKTRFLLNGDGLTAPRSFFKSDRQYTLSVRLTM</sequence>
<gene>
    <name evidence="9" type="ORF">FHT02_003923</name>
</gene>
<reference evidence="9 10" key="1">
    <citation type="submission" date="2020-08" db="EMBL/GenBank/DDBJ databases">
        <title>Genomic Encyclopedia of Type Strains, Phase IV (KMG-IV): sequencing the most valuable type-strain genomes for metagenomic binning, comparative biology and taxonomic classification.</title>
        <authorList>
            <person name="Goeker M."/>
        </authorList>
    </citation>
    <scope>NUCLEOTIDE SEQUENCE [LARGE SCALE GENOMIC DNA]</scope>
    <source>
        <strain evidence="9 10">DSM 26736</strain>
    </source>
</reference>
<evidence type="ECO:0000259" key="7">
    <source>
        <dbReference type="Pfam" id="PF00593"/>
    </source>
</evidence>
<feature type="signal peptide" evidence="6">
    <location>
        <begin position="1"/>
        <end position="34"/>
    </location>
</feature>
<evidence type="ECO:0000313" key="10">
    <source>
        <dbReference type="Proteomes" id="UP000527143"/>
    </source>
</evidence>
<dbReference type="NCBIfam" id="TIGR01782">
    <property type="entry name" value="TonB-Xanth-Caul"/>
    <property type="match status" value="1"/>
</dbReference>
<dbReference type="Proteomes" id="UP000527143">
    <property type="component" value="Unassembled WGS sequence"/>
</dbReference>
<dbReference type="InterPro" id="IPR010104">
    <property type="entry name" value="TonB_rcpt_bac"/>
</dbReference>
<dbReference type="SUPFAM" id="SSF56935">
    <property type="entry name" value="Porins"/>
    <property type="match status" value="1"/>
</dbReference>
<comment type="subcellular location">
    <subcellularLocation>
        <location evidence="1 4">Cell outer membrane</location>
    </subcellularLocation>
</comment>
<feature type="compositionally biased region" description="Polar residues" evidence="5">
    <location>
        <begin position="69"/>
        <end position="85"/>
    </location>
</feature>
<evidence type="ECO:0000313" key="9">
    <source>
        <dbReference type="EMBL" id="MBB5712663.1"/>
    </source>
</evidence>
<dbReference type="AlphaFoldDB" id="A0A840YSN3"/>
<feature type="compositionally biased region" description="Polar residues" evidence="5">
    <location>
        <begin position="35"/>
        <end position="60"/>
    </location>
</feature>
<evidence type="ECO:0000256" key="4">
    <source>
        <dbReference type="RuleBase" id="RU003357"/>
    </source>
</evidence>
<evidence type="ECO:0000256" key="5">
    <source>
        <dbReference type="SAM" id="MobiDB-lite"/>
    </source>
</evidence>
<keyword evidence="6" id="KW-0732">Signal</keyword>
<feature type="domain" description="TonB-dependent receptor-like beta-barrel" evidence="7">
    <location>
        <begin position="541"/>
        <end position="1103"/>
    </location>
</feature>
<feature type="region of interest" description="Disordered" evidence="5">
    <location>
        <begin position="35"/>
        <end position="99"/>
    </location>
</feature>
<dbReference type="InterPro" id="IPR036942">
    <property type="entry name" value="Beta-barrel_TonB_sf"/>
</dbReference>
<protein>
    <submittedName>
        <fullName evidence="9">TonB-dependent receptor</fullName>
    </submittedName>
</protein>
<dbReference type="InterPro" id="IPR012910">
    <property type="entry name" value="Plug_dom"/>
</dbReference>
<dbReference type="PANTHER" id="PTHR40980:SF3">
    <property type="entry name" value="TONB-DEPENDENT RECEPTOR-LIKE BETA-BARREL DOMAIN-CONTAINING PROTEIN"/>
    <property type="match status" value="1"/>
</dbReference>
<comment type="caution">
    <text evidence="9">The sequence shown here is derived from an EMBL/GenBank/DDBJ whole genome shotgun (WGS) entry which is preliminary data.</text>
</comment>
<keyword evidence="10" id="KW-1185">Reference proteome</keyword>
<dbReference type="GO" id="GO:0009279">
    <property type="term" value="C:cell outer membrane"/>
    <property type="evidence" value="ECO:0007669"/>
    <property type="project" value="UniProtKB-SubCell"/>
</dbReference>
<dbReference type="RefSeq" id="WP_184091381.1">
    <property type="nucleotide sequence ID" value="NZ_JACIJF010000022.1"/>
</dbReference>
<keyword evidence="9" id="KW-0675">Receptor</keyword>
<dbReference type="EMBL" id="JACIJF010000022">
    <property type="protein sequence ID" value="MBB5712663.1"/>
    <property type="molecule type" value="Genomic_DNA"/>
</dbReference>
<evidence type="ECO:0000256" key="3">
    <source>
        <dbReference type="ARBA" id="ARBA00023237"/>
    </source>
</evidence>
<proteinExistence type="inferred from homology"/>
<evidence type="ECO:0000256" key="1">
    <source>
        <dbReference type="ARBA" id="ARBA00004442"/>
    </source>
</evidence>
<keyword evidence="3" id="KW-0998">Cell outer membrane</keyword>
<feature type="domain" description="TonB-dependent receptor plug" evidence="8">
    <location>
        <begin position="119"/>
        <end position="226"/>
    </location>
</feature>
<dbReference type="InterPro" id="IPR000531">
    <property type="entry name" value="Beta-barrel_TonB"/>
</dbReference>
<name>A0A840YSN3_9SPHN</name>
<dbReference type="Gene3D" id="2.40.170.20">
    <property type="entry name" value="TonB-dependent receptor, beta-barrel domain"/>
    <property type="match status" value="1"/>
</dbReference>
<comment type="similarity">
    <text evidence="4">Belongs to the TonB-dependent receptor family.</text>
</comment>
<accession>A0A840YSN3</accession>
<feature type="chain" id="PRO_5032570210" evidence="6">
    <location>
        <begin position="35"/>
        <end position="1140"/>
    </location>
</feature>